<evidence type="ECO:0000256" key="1">
    <source>
        <dbReference type="PIRSR" id="PIRSR601310-1"/>
    </source>
</evidence>
<dbReference type="EMBL" id="CABVLU010000004">
    <property type="protein sequence ID" value="VVT56356.1"/>
    <property type="molecule type" value="Genomic_DNA"/>
</dbReference>
<name>A0A5E8C598_9ASCO</name>
<dbReference type="SUPFAM" id="SSF54197">
    <property type="entry name" value="HIT-like"/>
    <property type="match status" value="1"/>
</dbReference>
<dbReference type="RefSeq" id="XP_031855606.1">
    <property type="nucleotide sequence ID" value="XM_031999715.1"/>
</dbReference>
<evidence type="ECO:0000313" key="6">
    <source>
        <dbReference type="Proteomes" id="UP000398389"/>
    </source>
</evidence>
<feature type="short sequence motif" description="Histidine triad motif" evidence="2 3">
    <location>
        <begin position="131"/>
        <end position="135"/>
    </location>
</feature>
<feature type="active site" description="Tele-AMP-histidine intermediate" evidence="1">
    <location>
        <position position="133"/>
    </location>
</feature>
<dbReference type="GO" id="GO:0003824">
    <property type="term" value="F:catalytic activity"/>
    <property type="evidence" value="ECO:0007669"/>
    <property type="project" value="InterPro"/>
</dbReference>
<dbReference type="InterPro" id="IPR001310">
    <property type="entry name" value="Histidine_triad_HIT"/>
</dbReference>
<protein>
    <recommendedName>
        <fullName evidence="4">HIT domain-containing protein</fullName>
    </recommendedName>
</protein>
<accession>A0A5E8C598</accession>
<dbReference type="Gene3D" id="3.30.428.10">
    <property type="entry name" value="HIT-like"/>
    <property type="match status" value="1"/>
</dbReference>
<dbReference type="InterPro" id="IPR036265">
    <property type="entry name" value="HIT-like_sf"/>
</dbReference>
<proteinExistence type="predicted"/>
<sequence length="219" mass="23774">MSSSSPHTHSFDPDCPFCSLANHSPPLTQNNIDVLPPNVLLSTPRVLAFLDVQPLTTSAAHILITPRAHTPTLLQLSSQDAKALGEALPAVARAAAKALGYNDQDSNDYNSSPDFNLIQNNGPGAGQTVPHVHFHLVFRKKNSSSSSSSSSSPTTGFSLDSDHTEKIAKTMLTDSNRFAKTPALRWSYAAQVFGRGQRTDLDDDWTHHIVPQLRKLIKL</sequence>
<organism evidence="5 6">
    <name type="scientific">Magnusiomyces paraingens</name>
    <dbReference type="NCBI Taxonomy" id="2606893"/>
    <lineage>
        <taxon>Eukaryota</taxon>
        <taxon>Fungi</taxon>
        <taxon>Dikarya</taxon>
        <taxon>Ascomycota</taxon>
        <taxon>Saccharomycotina</taxon>
        <taxon>Dipodascomycetes</taxon>
        <taxon>Dipodascales</taxon>
        <taxon>Dipodascaceae</taxon>
        <taxon>Magnusiomyces</taxon>
    </lineage>
</organism>
<dbReference type="Pfam" id="PF01230">
    <property type="entry name" value="HIT"/>
    <property type="match status" value="1"/>
</dbReference>
<evidence type="ECO:0000256" key="2">
    <source>
        <dbReference type="PIRSR" id="PIRSR601310-3"/>
    </source>
</evidence>
<evidence type="ECO:0000259" key="4">
    <source>
        <dbReference type="PROSITE" id="PS51084"/>
    </source>
</evidence>
<dbReference type="PROSITE" id="PS51084">
    <property type="entry name" value="HIT_2"/>
    <property type="match status" value="1"/>
</dbReference>
<dbReference type="InterPro" id="IPR011146">
    <property type="entry name" value="HIT-like"/>
</dbReference>
<evidence type="ECO:0000256" key="3">
    <source>
        <dbReference type="PROSITE-ProRule" id="PRU00464"/>
    </source>
</evidence>
<gene>
    <name evidence="5" type="ORF">SAPINGB_P005000</name>
</gene>
<reference evidence="5 6" key="1">
    <citation type="submission" date="2019-09" db="EMBL/GenBank/DDBJ databases">
        <authorList>
            <person name="Brejova B."/>
        </authorList>
    </citation>
    <scope>NUCLEOTIDE SEQUENCE [LARGE SCALE GENOMIC DNA]</scope>
</reference>
<dbReference type="PANTHER" id="PTHR46648">
    <property type="entry name" value="HIT FAMILY PROTEIN 1"/>
    <property type="match status" value="1"/>
</dbReference>
<dbReference type="PANTHER" id="PTHR46648:SF2">
    <property type="entry name" value="HIT DOMAIN-CONTAINING PROTEIN"/>
    <property type="match status" value="1"/>
</dbReference>
<keyword evidence="6" id="KW-1185">Reference proteome</keyword>
<dbReference type="GeneID" id="43583815"/>
<evidence type="ECO:0000313" key="5">
    <source>
        <dbReference type="EMBL" id="VVT56356.1"/>
    </source>
</evidence>
<dbReference type="OrthoDB" id="672793at2759"/>
<dbReference type="Proteomes" id="UP000398389">
    <property type="component" value="Unassembled WGS sequence"/>
</dbReference>
<feature type="domain" description="HIT" evidence="4">
    <location>
        <begin position="16"/>
        <end position="146"/>
    </location>
</feature>
<dbReference type="AlphaFoldDB" id="A0A5E8C598"/>
<dbReference type="GO" id="GO:0009117">
    <property type="term" value="P:nucleotide metabolic process"/>
    <property type="evidence" value="ECO:0007669"/>
    <property type="project" value="TreeGrafter"/>
</dbReference>